<dbReference type="EMBL" id="KK583225">
    <property type="protein sequence ID" value="KDO26326.1"/>
    <property type="molecule type" value="Genomic_DNA"/>
</dbReference>
<gene>
    <name evidence="2" type="ORF">SPRG_08399</name>
</gene>
<dbReference type="KEGG" id="spar:SPRG_08399"/>
<protein>
    <submittedName>
        <fullName evidence="2">Uncharacterized protein</fullName>
    </submittedName>
</protein>
<reference evidence="2 3" key="1">
    <citation type="journal article" date="2013" name="PLoS Genet.">
        <title>Distinctive expansion of potential virulence genes in the genome of the oomycete fish pathogen Saprolegnia parasitica.</title>
        <authorList>
            <person name="Jiang R.H."/>
            <person name="de Bruijn I."/>
            <person name="Haas B.J."/>
            <person name="Belmonte R."/>
            <person name="Lobach L."/>
            <person name="Christie J."/>
            <person name="van den Ackerveken G."/>
            <person name="Bottin A."/>
            <person name="Bulone V."/>
            <person name="Diaz-Moreno S.M."/>
            <person name="Dumas B."/>
            <person name="Fan L."/>
            <person name="Gaulin E."/>
            <person name="Govers F."/>
            <person name="Grenville-Briggs L.J."/>
            <person name="Horner N.R."/>
            <person name="Levin J.Z."/>
            <person name="Mammella M."/>
            <person name="Meijer H.J."/>
            <person name="Morris P."/>
            <person name="Nusbaum C."/>
            <person name="Oome S."/>
            <person name="Phillips A.J."/>
            <person name="van Rooyen D."/>
            <person name="Rzeszutek E."/>
            <person name="Saraiva M."/>
            <person name="Secombes C.J."/>
            <person name="Seidl M.F."/>
            <person name="Snel B."/>
            <person name="Stassen J.H."/>
            <person name="Sykes S."/>
            <person name="Tripathy S."/>
            <person name="van den Berg H."/>
            <person name="Vega-Arreguin J.C."/>
            <person name="Wawra S."/>
            <person name="Young S.K."/>
            <person name="Zeng Q."/>
            <person name="Dieguez-Uribeondo J."/>
            <person name="Russ C."/>
            <person name="Tyler B.M."/>
            <person name="van West P."/>
        </authorList>
    </citation>
    <scope>NUCLEOTIDE SEQUENCE [LARGE SCALE GENOMIC DNA]</scope>
    <source>
        <strain evidence="2 3">CBS 223.65</strain>
    </source>
</reference>
<feature type="region of interest" description="Disordered" evidence="1">
    <location>
        <begin position="749"/>
        <end position="772"/>
    </location>
</feature>
<dbReference type="GeneID" id="24130620"/>
<sequence length="772" mass="84823">MSNPAIAEYEAAYKLLKEPCAFVTKGAHPHPAPLLFRLTGMDEPLAWPLCSAQAAQIAALYPNKLISESDIHFESRYLSEREHILSEIDRVRLPHLGPSNGAFMDLSHMVVDDVGDADLFRLQPSDDDEANATTFGVLIVLLPSVHTGGVITFTYGNHSETFDDDTSLLETSFAAAFLSTVSALSTSSVSWTFSCADTRELLLGAIPYFGFHGPTLVKSKRMSPEEEIHMLMHKNDLPRNLSLLEKMQRLLTALGDVAVSATFIDTITMGIGRLVDDIAPVVHILLVKHGWEALQSSMLRLVQRWIETDPDATMQLLMSLAGLNTESSVCPPLSQPFEAELFKRCYDVVLATPSLFTETKGMLPRGPTSVMGLFLLEHYLATTAAQLQDAHYASQRLPLSLVPAIDAFLFANPSLSSLFCSSAEWHPLKDLGVGLASAVRCQPSLPLPPAMIDEVLAAMQAPMTPRLKIRMAHQQADIAAAVLVLASLSQRLDAALFDILVDIYGLRLLPIVASIASQLPDDAIVGQLVAAYIDSSVDTLVDEAKWPEPFNRQTYTGRYMEATYTFGADIFVSAVELLLRFAPDTALAFASRWLQLLPTTLDELHDRLVPVVPRLDRHSSVFRLLFSAMIDRFTAVSELLNIVSLAAPSPRDVDPDHCNQCRHADFFLAQSDMTNLKLYRSRPDVCVDLARVVDANATRLCFVTGDDGKCRLEKVRQPNQASPTEWDVHHAKMKTHARIAACIASLTSTVGGEPEDASNESTEPPAKRVRRS</sequence>
<keyword evidence="3" id="KW-1185">Reference proteome</keyword>
<dbReference type="VEuPathDB" id="FungiDB:SPRG_08399"/>
<dbReference type="RefSeq" id="XP_012203025.1">
    <property type="nucleotide sequence ID" value="XM_012347635.1"/>
</dbReference>
<name>A0A067CIG3_SAPPC</name>
<accession>A0A067CIG3</accession>
<dbReference type="Proteomes" id="UP000030745">
    <property type="component" value="Unassembled WGS sequence"/>
</dbReference>
<dbReference type="AlphaFoldDB" id="A0A067CIG3"/>
<evidence type="ECO:0000313" key="2">
    <source>
        <dbReference type="EMBL" id="KDO26326.1"/>
    </source>
</evidence>
<organism evidence="2 3">
    <name type="scientific">Saprolegnia parasitica (strain CBS 223.65)</name>
    <dbReference type="NCBI Taxonomy" id="695850"/>
    <lineage>
        <taxon>Eukaryota</taxon>
        <taxon>Sar</taxon>
        <taxon>Stramenopiles</taxon>
        <taxon>Oomycota</taxon>
        <taxon>Saprolegniomycetes</taxon>
        <taxon>Saprolegniales</taxon>
        <taxon>Saprolegniaceae</taxon>
        <taxon>Saprolegnia</taxon>
    </lineage>
</organism>
<evidence type="ECO:0000256" key="1">
    <source>
        <dbReference type="SAM" id="MobiDB-lite"/>
    </source>
</evidence>
<proteinExistence type="predicted"/>
<dbReference type="OrthoDB" id="27483at2759"/>
<evidence type="ECO:0000313" key="3">
    <source>
        <dbReference type="Proteomes" id="UP000030745"/>
    </source>
</evidence>